<protein>
    <recommendedName>
        <fullName evidence="7">Tetratricopeptide repeat protein</fullName>
    </recommendedName>
</protein>
<keyword evidence="4" id="KW-1133">Transmembrane helix</keyword>
<dbReference type="Pfam" id="PF13432">
    <property type="entry name" value="TPR_16"/>
    <property type="match status" value="1"/>
</dbReference>
<reference evidence="5 6" key="1">
    <citation type="submission" date="2015-02" db="EMBL/GenBank/DDBJ databases">
        <title>Single-cell genomics of uncultivated deep-branching MTB reveals a conserved set of magnetosome genes.</title>
        <authorList>
            <person name="Kolinko S."/>
            <person name="Richter M."/>
            <person name="Glockner F.O."/>
            <person name="Brachmann A."/>
            <person name="Schuler D."/>
        </authorList>
    </citation>
    <scope>NUCLEOTIDE SEQUENCE [LARGE SCALE GENOMIC DNA]</scope>
    <source>
        <strain evidence="5">TM-1</strain>
    </source>
</reference>
<accession>A0A0F3GX25</accession>
<dbReference type="PROSITE" id="PS50005">
    <property type="entry name" value="TPR"/>
    <property type="match status" value="3"/>
</dbReference>
<comment type="caution">
    <text evidence="5">The sequence shown here is derived from an EMBL/GenBank/DDBJ whole genome shotgun (WGS) entry which is preliminary data.</text>
</comment>
<organism evidence="5 6">
    <name type="scientific">Candidatus Magnetobacterium bavaricum</name>
    <dbReference type="NCBI Taxonomy" id="29290"/>
    <lineage>
        <taxon>Bacteria</taxon>
        <taxon>Pseudomonadati</taxon>
        <taxon>Nitrospirota</taxon>
        <taxon>Thermodesulfovibrionia</taxon>
        <taxon>Thermodesulfovibrionales</taxon>
        <taxon>Candidatus Magnetobacteriaceae</taxon>
        <taxon>Candidatus Magnetobacterium</taxon>
    </lineage>
</organism>
<dbReference type="SUPFAM" id="SSF48452">
    <property type="entry name" value="TPR-like"/>
    <property type="match status" value="4"/>
</dbReference>
<keyword evidence="2 3" id="KW-0802">TPR repeat</keyword>
<sequence length="1621" mass="182458">MKMTKNYNRKFDIKACTEWGQGDHACLRRGSEGGAAPHPFFLFFIVAAVVLFCVCVVGAEEQSAITLLHKSAESVAAGDLHAALGYADKAIGVDPAYHAAWKQHGRVLMLKGDYTAAIVSLEKALKLQSDDTTTEWLLNSLIALNRFGDVLERLKSAKKDILGTKRYVYIYNALLEGAKSDEVLRFSTYLESAQSTTIIGRVSAAITRVIKNDPAGAQTILSAIKAGDEDERTAIAIGWGYVGKKAFDTGDFKGAMEPFKQALVLYPKWSSALRQLGWAYRMSGEPLSAVKTWEHGLPQDESQVSWLGWMAEAYLEAGKNSEATAIIDRLIKLNPTHERGRILKVMLTLKTGNAAQKKALEANLKGATKDNLYVLNMGYSLYYMSEKLYDKAAVVLEVLYKMRPADKDIVKRLIEAYSGWIAALNKGSRDSAETSETMAAKKDDSNARILALMKKLIALDPERPGVWRDMGWALWVGGKRNEAIEAWQKALNLNIADRDTMILQVLSALAEAGDSKEALALYNKWQPGAGFLPFGIKLLEARRTLAAAPFLEAAFEKKEDPPVSGLYLANVNARRGICVSIYDSLDPFLKRGVDKATDEQNRTLLTTLDLCLFDINIASLFNVLDSQIGKDSSFFEDITRVMEKAAKQYNDSHNVDEALNLYRRVIKRSPTDPLTWVSASNAAATKSLMSEADSILDQALTHDLPPFIKQRVLGKREELKGNTTAAIDYYKKSIELEPAQPDLRTGLFKMLYAQDRFTEAREELQWVEGRIEAGETALRVYIADMYTVMGYTSKALDMWNMLAIAYPETPNFAIEKARLLFQTCKADKAIETLKGILETKPSESAFTLYVDILQNLGQNEKIMELTPEGIKNYPENEILLRSRAEAAESLMMTEEARQTAQGMLDINNSNPEMSRLAARSIVDAKLIKEGRAYYEALLERSPFFLPSLTALRNITSSQQDTSQAVKYGKMVVQQRPWDVASSIRYATSLAEDQDFADAYKIMRRHVSTDVTNAVPVLLYTNVTVCNYNGRSNVNQVIAHLQRLKAEGFEFITPDNVSWPSKTPRVIVVIANAEMDALKEIDTELQKLQGRAVYADNMDILLSKTEGTQQFDVIGGLVKSGRWLIASNGARNNAAIVINENGNTGNPSTHAAFKNGKKETPDEMATRLRKYMKDAERPVNDSKTKVLLYYKGDYGHLSLDTDSQQMDTLRNVTAEHFDMALSIDEDGFVFEGYDPLRLSCRSVPANWDGDRLIEHIKYDNPLVVARLEYAKALSQQLQFSKANKWFKEAEVAGAKPLEVNFHWASSAYYGGDLPLSDEKLQVVKQLDPDSERTQKIIKRNKNRRRLMADLRLSAMDDSANRYHSSIDLYGEKYVLDDLTLDARGQRLRWSRQGIGKEQGTRLNVHGLWHFGNERWLEGGLWYMKMEHLKDFNGGMINIHLPNPSLSGHVEAGFSREEVDTVEAIRKGIYNNYITLNTYSRLFDVWDLFANLGANLRSDSNKTYSLTGRVVRRLHEWPLLGVGYAFNLANSDSTPIEYWAPRQLQQHQLYAIYGGKQYGIHYVVSSRAGFAHDYKGLWRFVWDYKIQLDYDVDNRFKAFGEIRRLQTPDYQSDDYTIGVSYRF</sequence>
<dbReference type="PANTHER" id="PTHR45586">
    <property type="entry name" value="TPR REPEAT-CONTAINING PROTEIN PA4667"/>
    <property type="match status" value="1"/>
</dbReference>
<keyword evidence="4" id="KW-0812">Transmembrane</keyword>
<evidence type="ECO:0000256" key="1">
    <source>
        <dbReference type="ARBA" id="ARBA00022737"/>
    </source>
</evidence>
<dbReference type="Proteomes" id="UP000033423">
    <property type="component" value="Unassembled WGS sequence"/>
</dbReference>
<gene>
    <name evidence="5" type="ORF">MBAV_002570</name>
</gene>
<dbReference type="EMBL" id="LACI01001110">
    <property type="protein sequence ID" value="KJU85238.1"/>
    <property type="molecule type" value="Genomic_DNA"/>
</dbReference>
<proteinExistence type="predicted"/>
<keyword evidence="1" id="KW-0677">Repeat</keyword>
<evidence type="ECO:0000256" key="4">
    <source>
        <dbReference type="SAM" id="Phobius"/>
    </source>
</evidence>
<dbReference type="PANTHER" id="PTHR45586:SF1">
    <property type="entry name" value="LIPOPOLYSACCHARIDE ASSEMBLY PROTEIN B"/>
    <property type="match status" value="1"/>
</dbReference>
<dbReference type="Gene3D" id="1.25.40.10">
    <property type="entry name" value="Tetratricopeptide repeat domain"/>
    <property type="match status" value="3"/>
</dbReference>
<feature type="transmembrane region" description="Helical" evidence="4">
    <location>
        <begin position="40"/>
        <end position="59"/>
    </location>
</feature>
<keyword evidence="6" id="KW-1185">Reference proteome</keyword>
<evidence type="ECO:0000313" key="6">
    <source>
        <dbReference type="Proteomes" id="UP000033423"/>
    </source>
</evidence>
<feature type="repeat" description="TPR" evidence="3">
    <location>
        <begin position="98"/>
        <end position="131"/>
    </location>
</feature>
<evidence type="ECO:0008006" key="7">
    <source>
        <dbReference type="Google" id="ProtNLM"/>
    </source>
</evidence>
<dbReference type="InterPro" id="IPR051012">
    <property type="entry name" value="CellSynth/LPSAsmb/PSIAsmb"/>
</dbReference>
<name>A0A0F3GX25_9BACT</name>
<dbReference type="SMART" id="SM00028">
    <property type="entry name" value="TPR"/>
    <property type="match status" value="8"/>
</dbReference>
<evidence type="ECO:0000313" key="5">
    <source>
        <dbReference type="EMBL" id="KJU85238.1"/>
    </source>
</evidence>
<feature type="repeat" description="TPR" evidence="3">
    <location>
        <begin position="639"/>
        <end position="672"/>
    </location>
</feature>
<evidence type="ECO:0000256" key="3">
    <source>
        <dbReference type="PROSITE-ProRule" id="PRU00339"/>
    </source>
</evidence>
<dbReference type="InterPro" id="IPR011990">
    <property type="entry name" value="TPR-like_helical_dom_sf"/>
</dbReference>
<keyword evidence="4" id="KW-0472">Membrane</keyword>
<dbReference type="InterPro" id="IPR019734">
    <property type="entry name" value="TPR_rpt"/>
</dbReference>
<evidence type="ECO:0000256" key="2">
    <source>
        <dbReference type="ARBA" id="ARBA00022803"/>
    </source>
</evidence>
<feature type="repeat" description="TPR" evidence="3">
    <location>
        <begin position="236"/>
        <end position="269"/>
    </location>
</feature>